<evidence type="ECO:0000313" key="1">
    <source>
        <dbReference type="EMBL" id="SPC34608.1"/>
    </source>
</evidence>
<dbReference type="Proteomes" id="UP000236248">
    <property type="component" value="Chromosome NCAV"/>
</dbReference>
<evidence type="ECO:0000313" key="2">
    <source>
        <dbReference type="Proteomes" id="UP000236248"/>
    </source>
</evidence>
<dbReference type="EMBL" id="LT981265">
    <property type="protein sequence ID" value="SPC34608.1"/>
    <property type="molecule type" value="Genomic_DNA"/>
</dbReference>
<organism evidence="1 2">
    <name type="scientific">Candidatus Nitrosocaldus cavascurensis</name>
    <dbReference type="NCBI Taxonomy" id="2058097"/>
    <lineage>
        <taxon>Archaea</taxon>
        <taxon>Nitrososphaerota</taxon>
        <taxon>Nitrososphaeria</taxon>
        <taxon>Candidatus Nitrosocaldales</taxon>
        <taxon>Candidatus Nitrosocaldaceae</taxon>
        <taxon>Candidatus Nitrosocaldus</taxon>
    </lineage>
</organism>
<name>A0A2K5ASH5_9ARCH</name>
<gene>
    <name evidence="1" type="ORF">NCAV_1442</name>
</gene>
<reference evidence="2" key="1">
    <citation type="submission" date="2018-01" db="EMBL/GenBank/DDBJ databases">
        <authorList>
            <person name="Kerou L M."/>
        </authorList>
    </citation>
    <scope>NUCLEOTIDE SEQUENCE [LARGE SCALE GENOMIC DNA]</scope>
    <source>
        <strain evidence="2">SCU2</strain>
    </source>
</reference>
<accession>A0A2K5ASH5</accession>
<sequence>MNGLDYIISLVRESNIFKRNKVPLEDIVLAALLHYSGLSLRSILDGRLSYEAIRQ</sequence>
<keyword evidence="2" id="KW-1185">Reference proteome</keyword>
<protein>
    <submittedName>
        <fullName evidence="1">Transposase</fullName>
    </submittedName>
</protein>
<dbReference type="KEGG" id="ncv:NCAV_1442"/>
<proteinExistence type="predicted"/>
<dbReference type="AlphaFoldDB" id="A0A2K5ASH5"/>